<protein>
    <submittedName>
        <fullName evidence="7">Cytochrome c oxidase assembly protein</fullName>
    </submittedName>
</protein>
<keyword evidence="3 6" id="KW-0812">Transmembrane</keyword>
<dbReference type="RefSeq" id="WP_135202570.1">
    <property type="nucleotide sequence ID" value="NZ_SPVG01000167.1"/>
</dbReference>
<evidence type="ECO:0000256" key="6">
    <source>
        <dbReference type="SAM" id="Phobius"/>
    </source>
</evidence>
<proteinExistence type="predicted"/>
<name>A0A4Y9SGV4_9BURK</name>
<dbReference type="AlphaFoldDB" id="A0A4Y9SGV4"/>
<feature type="transmembrane region" description="Helical" evidence="6">
    <location>
        <begin position="124"/>
        <end position="147"/>
    </location>
</feature>
<dbReference type="Pfam" id="PF09678">
    <property type="entry name" value="Caa3_CtaG"/>
    <property type="match status" value="1"/>
</dbReference>
<organism evidence="7 8">
    <name type="scientific">Duganella callida</name>
    <dbReference type="NCBI Taxonomy" id="2561932"/>
    <lineage>
        <taxon>Bacteria</taxon>
        <taxon>Pseudomonadati</taxon>
        <taxon>Pseudomonadota</taxon>
        <taxon>Betaproteobacteria</taxon>
        <taxon>Burkholderiales</taxon>
        <taxon>Oxalobacteraceae</taxon>
        <taxon>Telluria group</taxon>
        <taxon>Duganella</taxon>
    </lineage>
</organism>
<evidence type="ECO:0000313" key="8">
    <source>
        <dbReference type="Proteomes" id="UP000297729"/>
    </source>
</evidence>
<evidence type="ECO:0000256" key="1">
    <source>
        <dbReference type="ARBA" id="ARBA00004651"/>
    </source>
</evidence>
<reference evidence="7 8" key="1">
    <citation type="submission" date="2019-03" db="EMBL/GenBank/DDBJ databases">
        <title>Draft Genome Sequence of Duganella callidus sp. nov., a Novel Duganella Species Isolated from Cultivated Soil.</title>
        <authorList>
            <person name="Raths R."/>
            <person name="Peta V."/>
            <person name="Bucking H."/>
        </authorList>
    </citation>
    <scope>NUCLEOTIDE SEQUENCE [LARGE SCALE GENOMIC DNA]</scope>
    <source>
        <strain evidence="7 8">DN04</strain>
    </source>
</reference>
<gene>
    <name evidence="7" type="ORF">E4L98_16090</name>
</gene>
<feature type="transmembrane region" description="Helical" evidence="6">
    <location>
        <begin position="77"/>
        <end position="104"/>
    </location>
</feature>
<dbReference type="EMBL" id="SPVG01000167">
    <property type="protein sequence ID" value="TFW19507.1"/>
    <property type="molecule type" value="Genomic_DNA"/>
</dbReference>
<feature type="non-terminal residue" evidence="7">
    <location>
        <position position="1"/>
    </location>
</feature>
<keyword evidence="8" id="KW-1185">Reference proteome</keyword>
<accession>A0A4Y9SGV4</accession>
<evidence type="ECO:0000256" key="3">
    <source>
        <dbReference type="ARBA" id="ARBA00022692"/>
    </source>
</evidence>
<comment type="caution">
    <text evidence="7">The sequence shown here is derived from an EMBL/GenBank/DDBJ whole genome shotgun (WGS) entry which is preliminary data.</text>
</comment>
<keyword evidence="4 6" id="KW-1133">Transmembrane helix</keyword>
<keyword evidence="5 6" id="KW-0472">Membrane</keyword>
<evidence type="ECO:0000256" key="2">
    <source>
        <dbReference type="ARBA" id="ARBA00022475"/>
    </source>
</evidence>
<sequence length="155" mass="17042">TRARWLKTAWHALTRPLNAWLLHFAALWLWHVPGFFQAALLHPGWHALQHASFLFPALLFWWAVLVDGGTSRSGALIYLFTTMLHTGALGALLALSSTIWYPAYGGAAMHYGLSALEDQQLGGLIMWVPGGLAYLLAALLLCAGWLAPQPQGKRT</sequence>
<evidence type="ECO:0000256" key="4">
    <source>
        <dbReference type="ARBA" id="ARBA00022989"/>
    </source>
</evidence>
<feature type="transmembrane region" description="Helical" evidence="6">
    <location>
        <begin position="20"/>
        <end position="41"/>
    </location>
</feature>
<evidence type="ECO:0000313" key="7">
    <source>
        <dbReference type="EMBL" id="TFW19507.1"/>
    </source>
</evidence>
<dbReference type="OrthoDB" id="9808789at2"/>
<dbReference type="GO" id="GO:0005886">
    <property type="term" value="C:plasma membrane"/>
    <property type="evidence" value="ECO:0007669"/>
    <property type="project" value="UniProtKB-SubCell"/>
</dbReference>
<comment type="subcellular location">
    <subcellularLocation>
        <location evidence="1">Cell membrane</location>
        <topology evidence="1">Multi-pass membrane protein</topology>
    </subcellularLocation>
</comment>
<keyword evidence="2" id="KW-1003">Cell membrane</keyword>
<dbReference type="Proteomes" id="UP000297729">
    <property type="component" value="Unassembled WGS sequence"/>
</dbReference>
<dbReference type="InterPro" id="IPR019108">
    <property type="entry name" value="Caa3_assmbl_CtaG-rel"/>
</dbReference>
<evidence type="ECO:0000256" key="5">
    <source>
        <dbReference type="ARBA" id="ARBA00023136"/>
    </source>
</evidence>